<dbReference type="EMBL" id="CP009302">
    <property type="protein sequence ID" value="AJC11451.1"/>
    <property type="molecule type" value="Genomic_DNA"/>
</dbReference>
<dbReference type="EC" id="2.3.3.16" evidence="3"/>
<evidence type="ECO:0000313" key="5">
    <source>
        <dbReference type="EMBL" id="AJC11451.1"/>
    </source>
</evidence>
<dbReference type="KEGG" id="cbac:JI75_00785"/>
<evidence type="ECO:0000256" key="2">
    <source>
        <dbReference type="ARBA" id="ARBA00010566"/>
    </source>
</evidence>
<dbReference type="Proteomes" id="UP000031121">
    <property type="component" value="Chromosome"/>
</dbReference>
<dbReference type="AlphaFoldDB" id="A0A0A8B1T9"/>
<dbReference type="UniPathway" id="UPA00223"/>
<sequence>MDQRRAFELYDRFNEVNGIDLESFSHLDIKRGLRNADGTGVLAGVTNISNVHGYLVSDGSRVPDEGSLRYRGFDIYDLLGGADGDDDDRRFRFEEISYLLLLGDLPTQEQLDAYRAVLDEQRELPDGFTASMIMRNTPPDIMNVMSRSVLLLYAYDDRAEDRSPVHEIATAVSLISRLPRIMVLTYYAQQARYHNGSMIMHRFVPGQSTAETVLSMLRPDRSFTADEARMLDIMMSLHAEHGGGNNSTFTTRVLTSADTDAYSAYSAAMGSLKGRRHGGANHQVRAMQAEIKQNVAHWDNEGEVADYLRKIVNRDAYDRTGLVYGMGHAVYTKSDPRAVVCKRFAEQLAKGTEFEAELELLKSIELLTPEVMRTERNSKKAMCANVDMYSGFVYSMMGIPEELYTPLFACARMAGWAAHRFEEIVSGKRIIRPAYKSTYSAKRPYLPIDQR</sequence>
<protein>
    <recommendedName>
        <fullName evidence="3">citrate synthase (unknown stereospecificity)</fullName>
        <ecNumber evidence="3">2.3.3.16</ecNumber>
    </recommendedName>
</protein>
<evidence type="ECO:0000256" key="1">
    <source>
        <dbReference type="ARBA" id="ARBA00005163"/>
    </source>
</evidence>
<dbReference type="NCBIfam" id="NF010635">
    <property type="entry name" value="PRK14032.1"/>
    <property type="match status" value="1"/>
</dbReference>
<comment type="similarity">
    <text evidence="2">Belongs to the citrate synthase family.</text>
</comment>
<evidence type="ECO:0000256" key="4">
    <source>
        <dbReference type="ARBA" id="ARBA00022679"/>
    </source>
</evidence>
<dbReference type="Gene3D" id="1.10.580.10">
    <property type="entry name" value="Citrate Synthase, domain 1"/>
    <property type="match status" value="1"/>
</dbReference>
<evidence type="ECO:0000256" key="3">
    <source>
        <dbReference type="ARBA" id="ARBA00012972"/>
    </source>
</evidence>
<dbReference type="InterPro" id="IPR016142">
    <property type="entry name" value="Citrate_synth-like_lrg_a-sub"/>
</dbReference>
<evidence type="ECO:0000313" key="6">
    <source>
        <dbReference type="Proteomes" id="UP000031121"/>
    </source>
</evidence>
<dbReference type="RefSeq" id="WP_039688009.1">
    <property type="nucleotide sequence ID" value="NZ_CP009302.1"/>
</dbReference>
<dbReference type="GO" id="GO:0006099">
    <property type="term" value="P:tricarboxylic acid cycle"/>
    <property type="evidence" value="ECO:0007669"/>
    <property type="project" value="UniProtKB-UniPathway"/>
</dbReference>
<proteinExistence type="inferred from homology"/>
<dbReference type="Gene3D" id="1.10.230.10">
    <property type="entry name" value="Cytochrome P450-Terp, domain 2"/>
    <property type="match status" value="1"/>
</dbReference>
<dbReference type="GO" id="GO:0005829">
    <property type="term" value="C:cytosol"/>
    <property type="evidence" value="ECO:0007669"/>
    <property type="project" value="TreeGrafter"/>
</dbReference>
<gene>
    <name evidence="5" type="ORF">JI75_00785</name>
</gene>
<dbReference type="PANTHER" id="PTHR11739:SF4">
    <property type="entry name" value="CITRATE SYNTHASE, PEROXISOMAL"/>
    <property type="match status" value="1"/>
</dbReference>
<keyword evidence="6" id="KW-1185">Reference proteome</keyword>
<dbReference type="InterPro" id="IPR016143">
    <property type="entry name" value="Citrate_synth-like_sm_a-sub"/>
</dbReference>
<organism evidence="5 6">
    <name type="scientific">Berryella intestinalis</name>
    <dbReference type="NCBI Taxonomy" id="1531429"/>
    <lineage>
        <taxon>Bacteria</taxon>
        <taxon>Bacillati</taxon>
        <taxon>Actinomycetota</taxon>
        <taxon>Coriobacteriia</taxon>
        <taxon>Eggerthellales</taxon>
        <taxon>Eggerthellaceae</taxon>
        <taxon>Berryella</taxon>
    </lineage>
</organism>
<dbReference type="InterPro" id="IPR002020">
    <property type="entry name" value="Citrate_synthase"/>
</dbReference>
<dbReference type="PANTHER" id="PTHR11739">
    <property type="entry name" value="CITRATE SYNTHASE"/>
    <property type="match status" value="1"/>
</dbReference>
<reference evidence="5 6" key="2">
    <citation type="journal article" date="2015" name="Genome Announc.">
        <title>Complete Genome Sequence of Coriobacteriaceae Strain 68-1-3, a Novel Mucus-Degrading Isolate from the Swine Intestinal Tract.</title>
        <authorList>
            <person name="Looft T."/>
            <person name="Bayles D.O."/>
            <person name="Alt D.P."/>
            <person name="Stanton T.B."/>
        </authorList>
    </citation>
    <scope>NUCLEOTIDE SEQUENCE [LARGE SCALE GENOMIC DNA]</scope>
    <source>
        <strain evidence="5 6">68-1-3</strain>
    </source>
</reference>
<dbReference type="GO" id="GO:0005975">
    <property type="term" value="P:carbohydrate metabolic process"/>
    <property type="evidence" value="ECO:0007669"/>
    <property type="project" value="TreeGrafter"/>
</dbReference>
<dbReference type="InterPro" id="IPR036969">
    <property type="entry name" value="Citrate_synthase_sf"/>
</dbReference>
<dbReference type="SUPFAM" id="SSF48256">
    <property type="entry name" value="Citrate synthase"/>
    <property type="match status" value="1"/>
</dbReference>
<name>A0A0A8B1T9_9ACTN</name>
<comment type="pathway">
    <text evidence="1">Carbohydrate metabolism; tricarboxylic acid cycle.</text>
</comment>
<dbReference type="Pfam" id="PF00285">
    <property type="entry name" value="Citrate_synt"/>
    <property type="match status" value="1"/>
</dbReference>
<accession>A0A0A8B1T9</accession>
<keyword evidence="4 5" id="KW-0808">Transferase</keyword>
<dbReference type="GO" id="GO:0036440">
    <property type="term" value="F:citrate synthase activity"/>
    <property type="evidence" value="ECO:0007669"/>
    <property type="project" value="UniProtKB-EC"/>
</dbReference>
<keyword evidence="5" id="KW-0012">Acyltransferase</keyword>
<dbReference type="OrthoDB" id="9800864at2"/>
<reference evidence="6" key="1">
    <citation type="submission" date="2014-08" db="EMBL/GenBank/DDBJ databases">
        <title>Coriobacteriaceae sp. complete genome.</title>
        <authorList>
            <person name="Looft T."/>
            <person name="Bayles D.O."/>
            <person name="Stanton T.B."/>
        </authorList>
    </citation>
    <scope>NUCLEOTIDE SEQUENCE [LARGE SCALE GENOMIC DNA]</scope>
    <source>
        <strain evidence="6">68-1-3</strain>
    </source>
</reference>
<dbReference type="PRINTS" id="PR00143">
    <property type="entry name" value="CITRTSNTHASE"/>
</dbReference>
<dbReference type="HOGENOM" id="CLU_025068_2_2_11"/>
<dbReference type="STRING" id="1531429.JI75_00785"/>